<dbReference type="GO" id="GO:0031405">
    <property type="term" value="F:lipoic acid binding"/>
    <property type="evidence" value="ECO:0007669"/>
    <property type="project" value="TreeGrafter"/>
</dbReference>
<organism evidence="9 10">
    <name type="scientific">Pelolinea submarina</name>
    <dbReference type="NCBI Taxonomy" id="913107"/>
    <lineage>
        <taxon>Bacteria</taxon>
        <taxon>Bacillati</taxon>
        <taxon>Chloroflexota</taxon>
        <taxon>Anaerolineae</taxon>
        <taxon>Anaerolineales</taxon>
        <taxon>Anaerolineaceae</taxon>
        <taxon>Pelolinea</taxon>
    </lineage>
</organism>
<feature type="region of interest" description="Disordered" evidence="7">
    <location>
        <begin position="90"/>
        <end position="127"/>
    </location>
</feature>
<comment type="similarity">
    <text evidence="2 6">Belongs to the 2-oxoacid dehydrogenase family.</text>
</comment>
<feature type="compositionally biased region" description="Low complexity" evidence="7">
    <location>
        <begin position="90"/>
        <end position="100"/>
    </location>
</feature>
<dbReference type="InterPro" id="IPR023213">
    <property type="entry name" value="CAT-like_dom_sf"/>
</dbReference>
<dbReference type="OrthoDB" id="9805770at2"/>
<dbReference type="InterPro" id="IPR011053">
    <property type="entry name" value="Single_hybrid_motif"/>
</dbReference>
<dbReference type="GO" id="GO:0005737">
    <property type="term" value="C:cytoplasm"/>
    <property type="evidence" value="ECO:0007669"/>
    <property type="project" value="TreeGrafter"/>
</dbReference>
<dbReference type="Proteomes" id="UP000256388">
    <property type="component" value="Unassembled WGS sequence"/>
</dbReference>
<dbReference type="AlphaFoldDB" id="A0A347ZQY9"/>
<dbReference type="GO" id="GO:0016407">
    <property type="term" value="F:acetyltransferase activity"/>
    <property type="evidence" value="ECO:0007669"/>
    <property type="project" value="TreeGrafter"/>
</dbReference>
<dbReference type="EMBL" id="QUMS01000001">
    <property type="protein sequence ID" value="REG11726.1"/>
    <property type="molecule type" value="Genomic_DNA"/>
</dbReference>
<evidence type="ECO:0000313" key="9">
    <source>
        <dbReference type="EMBL" id="REG11726.1"/>
    </source>
</evidence>
<evidence type="ECO:0000256" key="2">
    <source>
        <dbReference type="ARBA" id="ARBA00007317"/>
    </source>
</evidence>
<dbReference type="InterPro" id="IPR000089">
    <property type="entry name" value="Biotin_lipoyl"/>
</dbReference>
<dbReference type="PROSITE" id="PS50968">
    <property type="entry name" value="BIOTINYL_LIPOYL"/>
    <property type="match status" value="1"/>
</dbReference>
<proteinExistence type="inferred from homology"/>
<dbReference type="SUPFAM" id="SSF51230">
    <property type="entry name" value="Single hybrid motif"/>
    <property type="match status" value="1"/>
</dbReference>
<name>A0A347ZQY9_9CHLR</name>
<keyword evidence="3 6" id="KW-0808">Transferase</keyword>
<feature type="domain" description="Lipoyl-binding" evidence="8">
    <location>
        <begin position="2"/>
        <end position="77"/>
    </location>
</feature>
<gene>
    <name evidence="9" type="ORF">DFR64_1618</name>
</gene>
<evidence type="ECO:0000256" key="6">
    <source>
        <dbReference type="RuleBase" id="RU003423"/>
    </source>
</evidence>
<evidence type="ECO:0000313" key="10">
    <source>
        <dbReference type="Proteomes" id="UP000256388"/>
    </source>
</evidence>
<dbReference type="Gene3D" id="2.40.50.100">
    <property type="match status" value="1"/>
</dbReference>
<dbReference type="CDD" id="cd06849">
    <property type="entry name" value="lipoyl_domain"/>
    <property type="match status" value="1"/>
</dbReference>
<dbReference type="PANTHER" id="PTHR43178:SF5">
    <property type="entry name" value="LIPOAMIDE ACYLTRANSFERASE COMPONENT OF BRANCHED-CHAIN ALPHA-KETO ACID DEHYDROGENASE COMPLEX, MITOCHONDRIAL"/>
    <property type="match status" value="1"/>
</dbReference>
<dbReference type="InterPro" id="IPR050743">
    <property type="entry name" value="2-oxoacid_DH_E2_comp"/>
</dbReference>
<keyword evidence="5 6" id="KW-0012">Acyltransferase</keyword>
<evidence type="ECO:0000256" key="7">
    <source>
        <dbReference type="SAM" id="MobiDB-lite"/>
    </source>
</evidence>
<dbReference type="Pfam" id="PF00364">
    <property type="entry name" value="Biotin_lipoyl"/>
    <property type="match status" value="1"/>
</dbReference>
<dbReference type="Pfam" id="PF00198">
    <property type="entry name" value="2-oxoacid_dh"/>
    <property type="match status" value="1"/>
</dbReference>
<dbReference type="PANTHER" id="PTHR43178">
    <property type="entry name" value="DIHYDROLIPOAMIDE ACETYLTRANSFERASE COMPONENT OF PYRUVATE DEHYDROGENASE COMPLEX"/>
    <property type="match status" value="1"/>
</dbReference>
<feature type="compositionally biased region" description="Polar residues" evidence="7">
    <location>
        <begin position="108"/>
        <end position="117"/>
    </location>
</feature>
<evidence type="ECO:0000256" key="1">
    <source>
        <dbReference type="ARBA" id="ARBA00001938"/>
    </source>
</evidence>
<sequence>MATKILLPRLGESIEEAVIGKWCKEIGETVARGDVIAELETAKAMMELESPAKGVLLALIPEIGQTVQMGELVAVVGKEGEDWQAQFAAEEAAAQTETAAPVEDKAQAPSTGMSSPATEKHSDVRIAPNAKRVADDLGIDWTQIPLEDGVTRITSEMVKAFAKSRQGAPAGGGLPGKRVALTKVQSITAKRMTESTQNIPQFSVSMDVEADSLKAFVQAQKDKGEARVTVTAVLIQKVAAALVEHPRLNARFDAQADAVLEYTDVNIAIATATPEGLFVPVLHNVPKMGIAQIASGLAALAEDARGGKLKYEDSVGATFTISNLGMKGVSKFTPIIDPSQSAILGVGGMRSELALDADGKVISKKIMNLTVTADHRAVDGMAVAEFLVTLKNLLQNL</sequence>
<evidence type="ECO:0000256" key="3">
    <source>
        <dbReference type="ARBA" id="ARBA00022679"/>
    </source>
</evidence>
<evidence type="ECO:0000259" key="8">
    <source>
        <dbReference type="PROSITE" id="PS50968"/>
    </source>
</evidence>
<comment type="cofactor">
    <cofactor evidence="1 6">
        <name>(R)-lipoate</name>
        <dbReference type="ChEBI" id="CHEBI:83088"/>
    </cofactor>
</comment>
<protein>
    <recommendedName>
        <fullName evidence="6">Dihydrolipoamide acetyltransferase component of pyruvate dehydrogenase complex</fullName>
        <ecNumber evidence="6">2.3.1.-</ecNumber>
    </recommendedName>
</protein>
<comment type="caution">
    <text evidence="9">The sequence shown here is derived from an EMBL/GenBank/DDBJ whole genome shotgun (WGS) entry which is preliminary data.</text>
</comment>
<dbReference type="RefSeq" id="WP_116224843.1">
    <property type="nucleotide sequence ID" value="NZ_AP018437.1"/>
</dbReference>
<evidence type="ECO:0000256" key="5">
    <source>
        <dbReference type="ARBA" id="ARBA00023315"/>
    </source>
</evidence>
<dbReference type="InterPro" id="IPR001078">
    <property type="entry name" value="2-oxoacid_DH_actylTfrase"/>
</dbReference>
<reference evidence="9 10" key="1">
    <citation type="submission" date="2018-08" db="EMBL/GenBank/DDBJ databases">
        <title>Genomic Encyclopedia of Type Strains, Phase IV (KMG-IV): sequencing the most valuable type-strain genomes for metagenomic binning, comparative biology and taxonomic classification.</title>
        <authorList>
            <person name="Goeker M."/>
        </authorList>
    </citation>
    <scope>NUCLEOTIDE SEQUENCE [LARGE SCALE GENOMIC DNA]</scope>
    <source>
        <strain evidence="9 10">DSM 23923</strain>
    </source>
</reference>
<keyword evidence="4 6" id="KW-0450">Lipoyl</keyword>
<dbReference type="Gene3D" id="3.30.559.10">
    <property type="entry name" value="Chloramphenicol acetyltransferase-like domain"/>
    <property type="match status" value="1"/>
</dbReference>
<dbReference type="SUPFAM" id="SSF52777">
    <property type="entry name" value="CoA-dependent acyltransferases"/>
    <property type="match status" value="1"/>
</dbReference>
<keyword evidence="10" id="KW-1185">Reference proteome</keyword>
<dbReference type="EC" id="2.3.1.-" evidence="6"/>
<accession>A0A347ZQY9</accession>
<evidence type="ECO:0000256" key="4">
    <source>
        <dbReference type="ARBA" id="ARBA00022823"/>
    </source>
</evidence>